<feature type="non-terminal residue" evidence="2">
    <location>
        <position position="1"/>
    </location>
</feature>
<protein>
    <submittedName>
        <fullName evidence="2">Uncharacterized protein</fullName>
    </submittedName>
</protein>
<name>A0A820KBU0_9BILA</name>
<evidence type="ECO:0000256" key="1">
    <source>
        <dbReference type="SAM" id="MobiDB-lite"/>
    </source>
</evidence>
<evidence type="ECO:0000313" key="3">
    <source>
        <dbReference type="Proteomes" id="UP000663823"/>
    </source>
</evidence>
<feature type="region of interest" description="Disordered" evidence="1">
    <location>
        <begin position="1"/>
        <end position="30"/>
    </location>
</feature>
<proteinExistence type="predicted"/>
<sequence>YQHVEPSSHQLQLPQQVLQQQQQQHSQHILQSEPLDQQIHFL</sequence>
<reference evidence="2" key="1">
    <citation type="submission" date="2021-02" db="EMBL/GenBank/DDBJ databases">
        <authorList>
            <person name="Nowell W R."/>
        </authorList>
    </citation>
    <scope>NUCLEOTIDE SEQUENCE</scope>
</reference>
<dbReference type="Proteomes" id="UP000663823">
    <property type="component" value="Unassembled WGS sequence"/>
</dbReference>
<evidence type="ECO:0000313" key="2">
    <source>
        <dbReference type="EMBL" id="CAF4337984.1"/>
    </source>
</evidence>
<gene>
    <name evidence="2" type="ORF">OTI717_LOCUS43164</name>
</gene>
<comment type="caution">
    <text evidence="2">The sequence shown here is derived from an EMBL/GenBank/DDBJ whole genome shotgun (WGS) entry which is preliminary data.</text>
</comment>
<organism evidence="2 3">
    <name type="scientific">Rotaria sordida</name>
    <dbReference type="NCBI Taxonomy" id="392033"/>
    <lineage>
        <taxon>Eukaryota</taxon>
        <taxon>Metazoa</taxon>
        <taxon>Spiralia</taxon>
        <taxon>Gnathifera</taxon>
        <taxon>Rotifera</taxon>
        <taxon>Eurotatoria</taxon>
        <taxon>Bdelloidea</taxon>
        <taxon>Philodinida</taxon>
        <taxon>Philodinidae</taxon>
        <taxon>Rotaria</taxon>
    </lineage>
</organism>
<feature type="compositionally biased region" description="Low complexity" evidence="1">
    <location>
        <begin position="7"/>
        <end position="30"/>
    </location>
</feature>
<dbReference type="EMBL" id="CAJOAX010059297">
    <property type="protein sequence ID" value="CAF4337984.1"/>
    <property type="molecule type" value="Genomic_DNA"/>
</dbReference>
<dbReference type="AlphaFoldDB" id="A0A820KBU0"/>
<accession>A0A820KBU0</accession>